<evidence type="ECO:0000313" key="6">
    <source>
        <dbReference type="Proteomes" id="UP000036987"/>
    </source>
</evidence>
<name>A0A0K9PJR2_ZOSMR</name>
<dbReference type="PANTHER" id="PTHR11176:SF23">
    <property type="entry name" value="RNA-BINDING (RRM_RBD_RNP MOTIFS) FAMILY PROTEIN"/>
    <property type="match status" value="1"/>
</dbReference>
<dbReference type="AlphaFoldDB" id="A0A0K9PJR2"/>
<evidence type="ECO:0000256" key="3">
    <source>
        <dbReference type="SAM" id="MobiDB-lite"/>
    </source>
</evidence>
<proteinExistence type="predicted"/>
<dbReference type="OMA" id="QIMPMAR"/>
<dbReference type="Gene3D" id="3.30.70.330">
    <property type="match status" value="1"/>
</dbReference>
<dbReference type="Pfam" id="PF00076">
    <property type="entry name" value="RRM_1"/>
    <property type="match status" value="1"/>
</dbReference>
<keyword evidence="6" id="KW-1185">Reference proteome</keyword>
<dbReference type="PANTHER" id="PTHR11176">
    <property type="entry name" value="BOULE-RELATED"/>
    <property type="match status" value="1"/>
</dbReference>
<dbReference type="EMBL" id="LFYR01000839">
    <property type="protein sequence ID" value="KMZ68480.1"/>
    <property type="molecule type" value="Genomic_DNA"/>
</dbReference>
<evidence type="ECO:0000313" key="5">
    <source>
        <dbReference type="EMBL" id="KMZ68480.1"/>
    </source>
</evidence>
<feature type="region of interest" description="Disordered" evidence="3">
    <location>
        <begin position="234"/>
        <end position="286"/>
    </location>
</feature>
<dbReference type="SMART" id="SM00360">
    <property type="entry name" value="RRM"/>
    <property type="match status" value="1"/>
</dbReference>
<sequence>MSSNRGGYRSRFGDTTLTKVFVGGLAWETPSDKLRGHFERYGEILEAVVITDKATGRSKGYGFVTFREPESARQACVEPNPIIDGRRANCNIASQGLSTPSPPPGRNQIGGNYPQYNRMQPSSQMYPPWYMTYPADYGYHQQQGLYNQQNLLAAQYQNQIYAQSRMGGAYAYMQPVGYSMPSAPVRAGMFPINPQIQRMQMPDAPTYAPYQVEEGGDEGSIIRSSFNEREFQLEAPPTTIINQTQDTPSVSETPQSPPPQTPPQQKHGEQEASTNGEVTETAANTT</sequence>
<feature type="compositionally biased region" description="Polar residues" evidence="3">
    <location>
        <begin position="271"/>
        <end position="286"/>
    </location>
</feature>
<keyword evidence="1 2" id="KW-0694">RNA-binding</keyword>
<dbReference type="OrthoDB" id="439808at2759"/>
<dbReference type="InterPro" id="IPR035979">
    <property type="entry name" value="RBD_domain_sf"/>
</dbReference>
<reference evidence="6" key="1">
    <citation type="journal article" date="2016" name="Nature">
        <title>The genome of the seagrass Zostera marina reveals angiosperm adaptation to the sea.</title>
        <authorList>
            <person name="Olsen J.L."/>
            <person name="Rouze P."/>
            <person name="Verhelst B."/>
            <person name="Lin Y.-C."/>
            <person name="Bayer T."/>
            <person name="Collen J."/>
            <person name="Dattolo E."/>
            <person name="De Paoli E."/>
            <person name="Dittami S."/>
            <person name="Maumus F."/>
            <person name="Michel G."/>
            <person name="Kersting A."/>
            <person name="Lauritano C."/>
            <person name="Lohaus R."/>
            <person name="Toepel M."/>
            <person name="Tonon T."/>
            <person name="Vanneste K."/>
            <person name="Amirebrahimi M."/>
            <person name="Brakel J."/>
            <person name="Bostroem C."/>
            <person name="Chovatia M."/>
            <person name="Grimwood J."/>
            <person name="Jenkins J.W."/>
            <person name="Jueterbock A."/>
            <person name="Mraz A."/>
            <person name="Stam W.T."/>
            <person name="Tice H."/>
            <person name="Bornberg-Bauer E."/>
            <person name="Green P.J."/>
            <person name="Pearson G.A."/>
            <person name="Procaccini G."/>
            <person name="Duarte C.M."/>
            <person name="Schmutz J."/>
            <person name="Reusch T.B.H."/>
            <person name="Van de Peer Y."/>
        </authorList>
    </citation>
    <scope>NUCLEOTIDE SEQUENCE [LARGE SCALE GENOMIC DNA]</scope>
    <source>
        <strain evidence="6">cv. Finnish</strain>
    </source>
</reference>
<feature type="domain" description="RRM" evidence="4">
    <location>
        <begin position="18"/>
        <end position="95"/>
    </location>
</feature>
<organism evidence="5 6">
    <name type="scientific">Zostera marina</name>
    <name type="common">Eelgrass</name>
    <dbReference type="NCBI Taxonomy" id="29655"/>
    <lineage>
        <taxon>Eukaryota</taxon>
        <taxon>Viridiplantae</taxon>
        <taxon>Streptophyta</taxon>
        <taxon>Embryophyta</taxon>
        <taxon>Tracheophyta</taxon>
        <taxon>Spermatophyta</taxon>
        <taxon>Magnoliopsida</taxon>
        <taxon>Liliopsida</taxon>
        <taxon>Zosteraceae</taxon>
        <taxon>Zostera</taxon>
    </lineage>
</organism>
<comment type="caution">
    <text evidence="5">The sequence shown here is derived from an EMBL/GenBank/DDBJ whole genome shotgun (WGS) entry which is preliminary data.</text>
</comment>
<dbReference type="Proteomes" id="UP000036987">
    <property type="component" value="Unassembled WGS sequence"/>
</dbReference>
<evidence type="ECO:0000256" key="1">
    <source>
        <dbReference type="ARBA" id="ARBA00022884"/>
    </source>
</evidence>
<gene>
    <name evidence="5" type="ORF">ZOSMA_23G01390</name>
</gene>
<dbReference type="GO" id="GO:0005634">
    <property type="term" value="C:nucleus"/>
    <property type="evidence" value="ECO:0000318"/>
    <property type="project" value="GO_Central"/>
</dbReference>
<accession>A0A0K9PJR2</accession>
<protein>
    <recommendedName>
        <fullName evidence="4">RRM domain-containing protein</fullName>
    </recommendedName>
</protein>
<dbReference type="PROSITE" id="PS50102">
    <property type="entry name" value="RRM"/>
    <property type="match status" value="1"/>
</dbReference>
<evidence type="ECO:0000259" key="4">
    <source>
        <dbReference type="PROSITE" id="PS50102"/>
    </source>
</evidence>
<dbReference type="SUPFAM" id="SSF54928">
    <property type="entry name" value="RNA-binding domain, RBD"/>
    <property type="match status" value="1"/>
</dbReference>
<evidence type="ECO:0000256" key="2">
    <source>
        <dbReference type="PROSITE-ProRule" id="PRU00176"/>
    </source>
</evidence>
<dbReference type="InterPro" id="IPR012677">
    <property type="entry name" value="Nucleotide-bd_a/b_plait_sf"/>
</dbReference>
<dbReference type="CDD" id="cd12384">
    <property type="entry name" value="RRM_RBM24_RBM38_like"/>
    <property type="match status" value="1"/>
</dbReference>
<dbReference type="GO" id="GO:0003729">
    <property type="term" value="F:mRNA binding"/>
    <property type="evidence" value="ECO:0000318"/>
    <property type="project" value="GO_Central"/>
</dbReference>
<dbReference type="InterPro" id="IPR000504">
    <property type="entry name" value="RRM_dom"/>
</dbReference>
<dbReference type="STRING" id="29655.A0A0K9PJR2"/>